<dbReference type="InterPro" id="IPR018303">
    <property type="entry name" value="ATPase_P-typ_P_site"/>
</dbReference>
<dbReference type="SFLD" id="SFLDG00002">
    <property type="entry name" value="C1.7:_P-type_atpase_like"/>
    <property type="match status" value="1"/>
</dbReference>
<evidence type="ECO:0000256" key="11">
    <source>
        <dbReference type="SAM" id="MobiDB-lite"/>
    </source>
</evidence>
<dbReference type="InterPro" id="IPR023299">
    <property type="entry name" value="ATPase_P-typ_cyto_dom_N"/>
</dbReference>
<protein>
    <submittedName>
        <fullName evidence="13">Copper-translocating P-type ATPase</fullName>
    </submittedName>
</protein>
<evidence type="ECO:0000256" key="8">
    <source>
        <dbReference type="ARBA" id="ARBA00022989"/>
    </source>
</evidence>
<dbReference type="PROSITE" id="PS50846">
    <property type="entry name" value="HMA_2"/>
    <property type="match status" value="1"/>
</dbReference>
<dbReference type="PRINTS" id="PR00119">
    <property type="entry name" value="CATATPASE"/>
</dbReference>
<evidence type="ECO:0000256" key="1">
    <source>
        <dbReference type="ARBA" id="ARBA00004127"/>
    </source>
</evidence>
<feature type="transmembrane region" description="Helical" evidence="10">
    <location>
        <begin position="113"/>
        <end position="129"/>
    </location>
</feature>
<dbReference type="Pfam" id="PF00702">
    <property type="entry name" value="Hydrolase"/>
    <property type="match status" value="1"/>
</dbReference>
<dbReference type="PRINTS" id="PR00943">
    <property type="entry name" value="CUATPASE"/>
</dbReference>
<dbReference type="NCBIfam" id="TIGR01511">
    <property type="entry name" value="ATPase-IB1_Cu"/>
    <property type="match status" value="1"/>
</dbReference>
<accession>A0ABX6N9N3</accession>
<feature type="transmembrane region" description="Helical" evidence="10">
    <location>
        <begin position="354"/>
        <end position="376"/>
    </location>
</feature>
<keyword evidence="4 10" id="KW-0479">Metal-binding</keyword>
<feature type="transmembrane region" description="Helical" evidence="10">
    <location>
        <begin position="150"/>
        <end position="168"/>
    </location>
</feature>
<dbReference type="SUPFAM" id="SSF81665">
    <property type="entry name" value="Calcium ATPase, transmembrane domain M"/>
    <property type="match status" value="1"/>
</dbReference>
<dbReference type="SFLD" id="SFLDF00027">
    <property type="entry name" value="p-type_atpase"/>
    <property type="match status" value="1"/>
</dbReference>
<dbReference type="CDD" id="cd00371">
    <property type="entry name" value="HMA"/>
    <property type="match status" value="1"/>
</dbReference>
<evidence type="ECO:0000256" key="5">
    <source>
        <dbReference type="ARBA" id="ARBA00022741"/>
    </source>
</evidence>
<evidence type="ECO:0000256" key="2">
    <source>
        <dbReference type="ARBA" id="ARBA00006024"/>
    </source>
</evidence>
<evidence type="ECO:0000256" key="9">
    <source>
        <dbReference type="ARBA" id="ARBA00023136"/>
    </source>
</evidence>
<dbReference type="InterPro" id="IPR036163">
    <property type="entry name" value="HMA_dom_sf"/>
</dbReference>
<feature type="transmembrane region" description="Helical" evidence="10">
    <location>
        <begin position="174"/>
        <end position="192"/>
    </location>
</feature>
<feature type="region of interest" description="Disordered" evidence="11">
    <location>
        <begin position="60"/>
        <end position="82"/>
    </location>
</feature>
<comment type="similarity">
    <text evidence="2 10">Belongs to the cation transport ATPase (P-type) (TC 3.A.3) family. Type IB subfamily.</text>
</comment>
<dbReference type="PANTHER" id="PTHR43520">
    <property type="entry name" value="ATP7, ISOFORM B"/>
    <property type="match status" value="1"/>
</dbReference>
<dbReference type="InterPro" id="IPR044492">
    <property type="entry name" value="P_typ_ATPase_HD_dom"/>
</dbReference>
<dbReference type="InterPro" id="IPR008250">
    <property type="entry name" value="ATPase_P-typ_transduc_dom_A_sf"/>
</dbReference>
<gene>
    <name evidence="13" type="ORF">HKT17_10610</name>
</gene>
<evidence type="ECO:0000256" key="4">
    <source>
        <dbReference type="ARBA" id="ARBA00022723"/>
    </source>
</evidence>
<dbReference type="SUPFAM" id="SSF56784">
    <property type="entry name" value="HAD-like"/>
    <property type="match status" value="1"/>
</dbReference>
<dbReference type="Proteomes" id="UP000501130">
    <property type="component" value="Chromosome"/>
</dbReference>
<dbReference type="Gene3D" id="3.30.70.100">
    <property type="match status" value="1"/>
</dbReference>
<dbReference type="SUPFAM" id="SSF55008">
    <property type="entry name" value="HMA, heavy metal-associated domain"/>
    <property type="match status" value="1"/>
</dbReference>
<dbReference type="NCBIfam" id="TIGR01525">
    <property type="entry name" value="ATPase-IB_hvy"/>
    <property type="match status" value="1"/>
</dbReference>
<dbReference type="InterPro" id="IPR059000">
    <property type="entry name" value="ATPase_P-type_domA"/>
</dbReference>
<evidence type="ECO:0000259" key="12">
    <source>
        <dbReference type="PROSITE" id="PS50846"/>
    </source>
</evidence>
<feature type="transmembrane region" description="Helical" evidence="10">
    <location>
        <begin position="87"/>
        <end position="107"/>
    </location>
</feature>
<evidence type="ECO:0000256" key="7">
    <source>
        <dbReference type="ARBA" id="ARBA00022967"/>
    </source>
</evidence>
<feature type="domain" description="HMA" evidence="12">
    <location>
        <begin position="1"/>
        <end position="57"/>
    </location>
</feature>
<dbReference type="Gene3D" id="3.40.50.1000">
    <property type="entry name" value="HAD superfamily/HAD-like"/>
    <property type="match status" value="1"/>
</dbReference>
<evidence type="ECO:0000313" key="14">
    <source>
        <dbReference type="Proteomes" id="UP000501130"/>
    </source>
</evidence>
<dbReference type="InterPro" id="IPR023298">
    <property type="entry name" value="ATPase_P-typ_TM_dom_sf"/>
</dbReference>
<comment type="subcellular location">
    <subcellularLocation>
        <location evidence="10">Cell membrane</location>
    </subcellularLocation>
    <subcellularLocation>
        <location evidence="1">Endomembrane system</location>
        <topology evidence="1">Multi-pass membrane protein</topology>
    </subcellularLocation>
</comment>
<evidence type="ECO:0000313" key="13">
    <source>
        <dbReference type="EMBL" id="QJR31152.1"/>
    </source>
</evidence>
<dbReference type="SFLD" id="SFLDS00003">
    <property type="entry name" value="Haloacid_Dehalogenase"/>
    <property type="match status" value="1"/>
</dbReference>
<keyword evidence="9 10" id="KW-0472">Membrane</keyword>
<dbReference type="InterPro" id="IPR027256">
    <property type="entry name" value="P-typ_ATPase_IB"/>
</dbReference>
<keyword evidence="5 10" id="KW-0547">Nucleotide-binding</keyword>
<keyword evidence="14" id="KW-1185">Reference proteome</keyword>
<dbReference type="Gene3D" id="3.40.1110.10">
    <property type="entry name" value="Calcium-transporting ATPase, cytoplasmic domain N"/>
    <property type="match status" value="1"/>
</dbReference>
<dbReference type="PANTHER" id="PTHR43520:SF8">
    <property type="entry name" value="P-TYPE CU(+) TRANSPORTER"/>
    <property type="match status" value="1"/>
</dbReference>
<dbReference type="Pfam" id="PF00122">
    <property type="entry name" value="E1-E2_ATPase"/>
    <property type="match status" value="1"/>
</dbReference>
<dbReference type="InterPro" id="IPR023214">
    <property type="entry name" value="HAD_sf"/>
</dbReference>
<dbReference type="SUPFAM" id="SSF81653">
    <property type="entry name" value="Calcium ATPase, transduction domain A"/>
    <property type="match status" value="1"/>
</dbReference>
<reference evidence="13 14" key="1">
    <citation type="submission" date="2020-05" db="EMBL/GenBank/DDBJ databases">
        <title>Compete genome of Limnobacter sp. SAORIC-580.</title>
        <authorList>
            <person name="Song J."/>
            <person name="Cho J.-C."/>
        </authorList>
    </citation>
    <scope>NUCLEOTIDE SEQUENCE [LARGE SCALE GENOMIC DNA]</scope>
    <source>
        <strain evidence="13 14">SAORIC-580</strain>
    </source>
</reference>
<evidence type="ECO:0000256" key="3">
    <source>
        <dbReference type="ARBA" id="ARBA00022692"/>
    </source>
</evidence>
<dbReference type="PROSITE" id="PS01229">
    <property type="entry name" value="COF_2"/>
    <property type="match status" value="1"/>
</dbReference>
<dbReference type="NCBIfam" id="TIGR01494">
    <property type="entry name" value="ATPase_P-type"/>
    <property type="match status" value="2"/>
</dbReference>
<dbReference type="InterPro" id="IPR036412">
    <property type="entry name" value="HAD-like_sf"/>
</dbReference>
<sequence length="731" mass="76233">MSCASCSSAVEKALLATPGVIGATVNLATEKARIQLAKPDLLQNAIEAIQKAGYDAEPIETASQPSSAGASRAGSHPTKQNDHEGTMVLWGVLLTLPLVLPMAGMLFGKHYMLPGWIQLLLASPVQFWLGARFYRGALKAIQNRTGNMDLLVAIGTSAAFGLSAYMLGEGNPHLYFEASAAVITLVMLGKWLEARAKRQTTAAIAALQALRPDTATVIQNGQEKVLPIASVAVGMQVVVKPGERIPLDGRVLEGEGHVDEALITGESQAVEKSPGSLVTGGAVNLDGRLLIEVSAVGAETTLAKIIRLVEDAQAAKPDIQKLVDKVSAVFVPVVLVIAVLTLLYWVFLAEGGNLELAIVNAVAVLVIACPCALGLATPTAIMAGTGVAARHGILIKDAQALELAHRINTVVFDKTGTLTEGKPSVGAAVPFNSNSLHSFLAKAAAVEAGSAHPLAAAVLAYAQGQGVQWPGVSQLQDQPGRGVSGMVDGTRVYVGTARWMRELGVPESALSAVNQALPDNAPTHAWVAEDQQGEVSLLGALGFGDALKAGAFAAVQNLTNLRVKSVLLTGDSRASAQRVAQALGISEVQAEQLPHNKSEAVAHYRQQGQVVAMVGDGINDAPALAAADVSFAMSSGTEVAMHAADITLMRPDPALVAQTIDISRRTYNKIKQNLFWAFVYNAVGIPLAAMGLLNPVVAGAAMALSSVSVVSNALLLTRWKPKLLKPETEEL</sequence>
<feature type="transmembrane region" description="Helical" evidence="10">
    <location>
        <begin position="674"/>
        <end position="693"/>
    </location>
</feature>
<feature type="transmembrane region" description="Helical" evidence="10">
    <location>
        <begin position="699"/>
        <end position="717"/>
    </location>
</feature>
<keyword evidence="7" id="KW-1278">Translocase</keyword>
<dbReference type="EMBL" id="CP053084">
    <property type="protein sequence ID" value="QJR31152.1"/>
    <property type="molecule type" value="Genomic_DNA"/>
</dbReference>
<dbReference type="PROSITE" id="PS00154">
    <property type="entry name" value="ATPASE_E1_E2"/>
    <property type="match status" value="1"/>
</dbReference>
<keyword evidence="10" id="KW-1003">Cell membrane</keyword>
<organism evidence="13 14">
    <name type="scientific">Limnobacter profundi</name>
    <dbReference type="NCBI Taxonomy" id="2732163"/>
    <lineage>
        <taxon>Bacteria</taxon>
        <taxon>Pseudomonadati</taxon>
        <taxon>Pseudomonadota</taxon>
        <taxon>Betaproteobacteria</taxon>
        <taxon>Burkholderiales</taxon>
        <taxon>Burkholderiaceae</taxon>
        <taxon>Limnobacter</taxon>
    </lineage>
</organism>
<keyword evidence="6 10" id="KW-0067">ATP-binding</keyword>
<evidence type="ECO:0000256" key="10">
    <source>
        <dbReference type="RuleBase" id="RU362081"/>
    </source>
</evidence>
<dbReference type="InterPro" id="IPR006121">
    <property type="entry name" value="HMA_dom"/>
</dbReference>
<dbReference type="Gene3D" id="2.70.150.10">
    <property type="entry name" value="Calcium-transporting ATPase, cytoplasmic transduction domain A"/>
    <property type="match status" value="1"/>
</dbReference>
<dbReference type="CDD" id="cd02094">
    <property type="entry name" value="P-type_ATPase_Cu-like"/>
    <property type="match status" value="1"/>
</dbReference>
<keyword evidence="3 10" id="KW-0812">Transmembrane</keyword>
<dbReference type="InterPro" id="IPR001757">
    <property type="entry name" value="P_typ_ATPase"/>
</dbReference>
<feature type="transmembrane region" description="Helical" evidence="10">
    <location>
        <begin position="326"/>
        <end position="348"/>
    </location>
</feature>
<evidence type="ECO:0000256" key="6">
    <source>
        <dbReference type="ARBA" id="ARBA00022840"/>
    </source>
</evidence>
<keyword evidence="8 10" id="KW-1133">Transmembrane helix</keyword>
<proteinExistence type="inferred from homology"/>
<dbReference type="Pfam" id="PF00403">
    <property type="entry name" value="HMA"/>
    <property type="match status" value="1"/>
</dbReference>
<name>A0ABX6N9N3_9BURK</name>